<organism evidence="2 3">
    <name type="scientific">Candidatus Borkfalkia faecipullorum</name>
    <dbReference type="NCBI Taxonomy" id="2838510"/>
    <lineage>
        <taxon>Bacteria</taxon>
        <taxon>Bacillati</taxon>
        <taxon>Bacillota</taxon>
        <taxon>Clostridia</taxon>
        <taxon>Christensenellales</taxon>
        <taxon>Christensenellaceae</taxon>
        <taxon>Candidatus Borkfalkia</taxon>
    </lineage>
</organism>
<feature type="transmembrane region" description="Helical" evidence="1">
    <location>
        <begin position="141"/>
        <end position="162"/>
    </location>
</feature>
<reference evidence="2" key="2">
    <citation type="submission" date="2021-04" db="EMBL/GenBank/DDBJ databases">
        <authorList>
            <person name="Gilroy R."/>
        </authorList>
    </citation>
    <scope>NUCLEOTIDE SEQUENCE</scope>
    <source>
        <strain evidence="2">811</strain>
    </source>
</reference>
<keyword evidence="1" id="KW-0472">Membrane</keyword>
<keyword evidence="1" id="KW-1133">Transmembrane helix</keyword>
<dbReference type="AlphaFoldDB" id="A0A9D1V7R3"/>
<proteinExistence type="predicted"/>
<evidence type="ECO:0000313" key="2">
    <source>
        <dbReference type="EMBL" id="HIX07543.1"/>
    </source>
</evidence>
<comment type="caution">
    <text evidence="2">The sequence shown here is derived from an EMBL/GenBank/DDBJ whole genome shotgun (WGS) entry which is preliminary data.</text>
</comment>
<keyword evidence="1" id="KW-0812">Transmembrane</keyword>
<evidence type="ECO:0000256" key="1">
    <source>
        <dbReference type="SAM" id="Phobius"/>
    </source>
</evidence>
<feature type="transmembrane region" description="Helical" evidence="1">
    <location>
        <begin position="12"/>
        <end position="35"/>
    </location>
</feature>
<gene>
    <name evidence="2" type="ORF">H9741_03665</name>
</gene>
<dbReference type="EMBL" id="DXFX01000048">
    <property type="protein sequence ID" value="HIX07543.1"/>
    <property type="molecule type" value="Genomic_DNA"/>
</dbReference>
<dbReference type="Proteomes" id="UP000824204">
    <property type="component" value="Unassembled WGS sequence"/>
</dbReference>
<protein>
    <recommendedName>
        <fullName evidence="4">DUF2975 domain-containing protein</fullName>
    </recommendedName>
</protein>
<name>A0A9D1V7R3_9FIRM</name>
<reference evidence="2" key="1">
    <citation type="journal article" date="2021" name="PeerJ">
        <title>Extensive microbial diversity within the chicken gut microbiome revealed by metagenomics and culture.</title>
        <authorList>
            <person name="Gilroy R."/>
            <person name="Ravi A."/>
            <person name="Getino M."/>
            <person name="Pursley I."/>
            <person name="Horton D.L."/>
            <person name="Alikhan N.F."/>
            <person name="Baker D."/>
            <person name="Gharbi K."/>
            <person name="Hall N."/>
            <person name="Watson M."/>
            <person name="Adriaenssens E.M."/>
            <person name="Foster-Nyarko E."/>
            <person name="Jarju S."/>
            <person name="Secka A."/>
            <person name="Antonio M."/>
            <person name="Oren A."/>
            <person name="Chaudhuri R.R."/>
            <person name="La Ragione R."/>
            <person name="Hildebrand F."/>
            <person name="Pallen M.J."/>
        </authorList>
    </citation>
    <scope>NUCLEOTIDE SEQUENCE</scope>
    <source>
        <strain evidence="2">811</strain>
    </source>
</reference>
<feature type="transmembrane region" description="Helical" evidence="1">
    <location>
        <begin position="109"/>
        <end position="129"/>
    </location>
</feature>
<feature type="transmembrane region" description="Helical" evidence="1">
    <location>
        <begin position="55"/>
        <end position="88"/>
    </location>
</feature>
<sequence length="171" mass="18071">MNEMKVRRRVFALKLAAVGLDIFAAIWLCVYTFAFFPKTVQAQTENPVGIFAVAFASGLAIAVILAVILIVCFAVILAAGLGCAFVCLERKYSPLGEKNFPRRFSAFRIVADVLLLAAGVALLVFGFSLGNASLPPMLPSLVAAIAVFAAVAAAEVIQGVALKKAVHSLEE</sequence>
<evidence type="ECO:0000313" key="3">
    <source>
        <dbReference type="Proteomes" id="UP000824204"/>
    </source>
</evidence>
<accession>A0A9D1V7R3</accession>
<evidence type="ECO:0008006" key="4">
    <source>
        <dbReference type="Google" id="ProtNLM"/>
    </source>
</evidence>